<dbReference type="SUPFAM" id="SSF140984">
    <property type="entry name" value="PTPA-like"/>
    <property type="match status" value="1"/>
</dbReference>
<dbReference type="GO" id="GO:0003755">
    <property type="term" value="F:peptidyl-prolyl cis-trans isomerase activity"/>
    <property type="evidence" value="ECO:0007669"/>
    <property type="project" value="UniProtKB-KW"/>
</dbReference>
<dbReference type="PANTHER" id="PTHR10012:SF0">
    <property type="entry name" value="SERINE_THREONINE-PROTEIN PHOSPHATASE 2A ACTIVATOR"/>
    <property type="match status" value="1"/>
</dbReference>
<dbReference type="GO" id="GO:0007052">
    <property type="term" value="P:mitotic spindle organization"/>
    <property type="evidence" value="ECO:0007669"/>
    <property type="project" value="TreeGrafter"/>
</dbReference>
<comment type="function">
    <text evidence="7">PPIases accelerate the folding of proteins. It catalyzes the cis-trans isomerization of proline imidic peptide bonds in oligopeptides.</text>
</comment>
<dbReference type="GO" id="GO:0005737">
    <property type="term" value="C:cytoplasm"/>
    <property type="evidence" value="ECO:0007669"/>
    <property type="project" value="UniProtKB-SubCell"/>
</dbReference>
<dbReference type="PANTHER" id="PTHR10012">
    <property type="entry name" value="SERINE/THREONINE-PROTEIN PHOSPHATASE 2A REGULATORY SUBUNIT B"/>
    <property type="match status" value="1"/>
</dbReference>
<sequence length="384" mass="42890">MASISSLRYISPENLVALQSWPTPKIQTDADVEAWKQTQGYSDFTLYLRWLSEAVVGHSLPRTDDNQSEGIRRVLGLLDELDRWIDDVPPLPTPQRFGNLAFRTWGERLEQRADELLTVVMPEFSAAVPHVRPYLLTAFGSFVRMDYGTGHETSFAVFLLCLTLIRFLGLNSEEARDIVLTVFVRYLRLCWRLQDVYRLEPAGSHGVWGLDDSHFLGYIFGSAQLRDQNEVPVSAILHPPLPPTNLYFLSIMRIHEVKRGPFHEHSSQLYSIATGVTAWKKVNSGLFKMYEAEVLGKRVVVQHLPLGGILEWNVIGAPRNVTGVSRNRIYTVTPVPRVPGTTVNAASNGALVTSVPWGSSSASISEERGAGSSTPHLRNSDPKV</sequence>
<evidence type="ECO:0000256" key="2">
    <source>
        <dbReference type="ARBA" id="ARBA00004496"/>
    </source>
</evidence>
<evidence type="ECO:0000256" key="4">
    <source>
        <dbReference type="ARBA" id="ARBA00022490"/>
    </source>
</evidence>
<dbReference type="InterPro" id="IPR037218">
    <property type="entry name" value="PTPA_sf"/>
</dbReference>
<dbReference type="GO" id="GO:0008160">
    <property type="term" value="F:protein tyrosine phosphatase activator activity"/>
    <property type="evidence" value="ECO:0007669"/>
    <property type="project" value="TreeGrafter"/>
</dbReference>
<dbReference type="GO" id="GO:0005634">
    <property type="term" value="C:nucleus"/>
    <property type="evidence" value="ECO:0007669"/>
    <property type="project" value="TreeGrafter"/>
</dbReference>
<dbReference type="EC" id="5.2.1.8" evidence="7"/>
<keyword evidence="10" id="KW-1185">Reference proteome</keyword>
<dbReference type="CDD" id="cd04087">
    <property type="entry name" value="PTPA"/>
    <property type="match status" value="1"/>
</dbReference>
<dbReference type="OrthoDB" id="16120at2759"/>
<evidence type="ECO:0000256" key="5">
    <source>
        <dbReference type="ARBA" id="ARBA00023110"/>
    </source>
</evidence>
<proteinExistence type="inferred from homology"/>
<organism evidence="9 10">
    <name type="scientific">Russula ochroleuca</name>
    <dbReference type="NCBI Taxonomy" id="152965"/>
    <lineage>
        <taxon>Eukaryota</taxon>
        <taxon>Fungi</taxon>
        <taxon>Dikarya</taxon>
        <taxon>Basidiomycota</taxon>
        <taxon>Agaricomycotina</taxon>
        <taxon>Agaricomycetes</taxon>
        <taxon>Russulales</taxon>
        <taxon>Russulaceae</taxon>
        <taxon>Russula</taxon>
    </lineage>
</organism>
<evidence type="ECO:0000256" key="1">
    <source>
        <dbReference type="ARBA" id="ARBA00000971"/>
    </source>
</evidence>
<evidence type="ECO:0000313" key="10">
    <source>
        <dbReference type="Proteomes" id="UP000759537"/>
    </source>
</evidence>
<dbReference type="EMBL" id="WHVB01000032">
    <property type="protein sequence ID" value="KAF8468530.1"/>
    <property type="molecule type" value="Genomic_DNA"/>
</dbReference>
<dbReference type="Proteomes" id="UP000759537">
    <property type="component" value="Unassembled WGS sequence"/>
</dbReference>
<dbReference type="InterPro" id="IPR004327">
    <property type="entry name" value="Phstyr_phstse_ac"/>
</dbReference>
<feature type="region of interest" description="Disordered" evidence="8">
    <location>
        <begin position="360"/>
        <end position="384"/>
    </location>
</feature>
<gene>
    <name evidence="9" type="ORF">DFH94DRAFT_776644</name>
</gene>
<evidence type="ECO:0000313" key="9">
    <source>
        <dbReference type="EMBL" id="KAF8468530.1"/>
    </source>
</evidence>
<reference evidence="9" key="2">
    <citation type="journal article" date="2020" name="Nat. Commun.">
        <title>Large-scale genome sequencing of mycorrhizal fungi provides insights into the early evolution of symbiotic traits.</title>
        <authorList>
            <person name="Miyauchi S."/>
            <person name="Kiss E."/>
            <person name="Kuo A."/>
            <person name="Drula E."/>
            <person name="Kohler A."/>
            <person name="Sanchez-Garcia M."/>
            <person name="Morin E."/>
            <person name="Andreopoulos B."/>
            <person name="Barry K.W."/>
            <person name="Bonito G."/>
            <person name="Buee M."/>
            <person name="Carver A."/>
            <person name="Chen C."/>
            <person name="Cichocki N."/>
            <person name="Clum A."/>
            <person name="Culley D."/>
            <person name="Crous P.W."/>
            <person name="Fauchery L."/>
            <person name="Girlanda M."/>
            <person name="Hayes R.D."/>
            <person name="Keri Z."/>
            <person name="LaButti K."/>
            <person name="Lipzen A."/>
            <person name="Lombard V."/>
            <person name="Magnuson J."/>
            <person name="Maillard F."/>
            <person name="Murat C."/>
            <person name="Nolan M."/>
            <person name="Ohm R.A."/>
            <person name="Pangilinan J."/>
            <person name="Pereira M.F."/>
            <person name="Perotto S."/>
            <person name="Peter M."/>
            <person name="Pfister S."/>
            <person name="Riley R."/>
            <person name="Sitrit Y."/>
            <person name="Stielow J.B."/>
            <person name="Szollosi G."/>
            <person name="Zifcakova L."/>
            <person name="Stursova M."/>
            <person name="Spatafora J.W."/>
            <person name="Tedersoo L."/>
            <person name="Vaario L.M."/>
            <person name="Yamada A."/>
            <person name="Yan M."/>
            <person name="Wang P."/>
            <person name="Xu J."/>
            <person name="Bruns T."/>
            <person name="Baldrian P."/>
            <person name="Vilgalys R."/>
            <person name="Dunand C."/>
            <person name="Henrissat B."/>
            <person name="Grigoriev I.V."/>
            <person name="Hibbett D."/>
            <person name="Nagy L.G."/>
            <person name="Martin F.M."/>
        </authorList>
    </citation>
    <scope>NUCLEOTIDE SEQUENCE</scope>
    <source>
        <strain evidence="9">Prilba</strain>
    </source>
</reference>
<dbReference type="InterPro" id="IPR043170">
    <property type="entry name" value="PTPA_C_lid"/>
</dbReference>
<evidence type="ECO:0000256" key="6">
    <source>
        <dbReference type="ARBA" id="ARBA00023235"/>
    </source>
</evidence>
<comment type="subcellular location">
    <subcellularLocation>
        <location evidence="2 7">Cytoplasm</location>
    </subcellularLocation>
</comment>
<accession>A0A9P5MPC2</accession>
<evidence type="ECO:0000256" key="3">
    <source>
        <dbReference type="ARBA" id="ARBA00011019"/>
    </source>
</evidence>
<keyword evidence="4 7" id="KW-0963">Cytoplasm</keyword>
<dbReference type="AlphaFoldDB" id="A0A9P5MPC2"/>
<dbReference type="Pfam" id="PF03095">
    <property type="entry name" value="PTPA"/>
    <property type="match status" value="1"/>
</dbReference>
<comment type="catalytic activity">
    <reaction evidence="1 7">
        <text>[protein]-peptidylproline (omega=180) = [protein]-peptidylproline (omega=0)</text>
        <dbReference type="Rhea" id="RHEA:16237"/>
        <dbReference type="Rhea" id="RHEA-COMP:10747"/>
        <dbReference type="Rhea" id="RHEA-COMP:10748"/>
        <dbReference type="ChEBI" id="CHEBI:83833"/>
        <dbReference type="ChEBI" id="CHEBI:83834"/>
        <dbReference type="EC" id="5.2.1.8"/>
    </reaction>
</comment>
<keyword evidence="6 7" id="KW-0413">Isomerase</keyword>
<dbReference type="GO" id="GO:0000159">
    <property type="term" value="C:protein phosphatase type 2A complex"/>
    <property type="evidence" value="ECO:0007669"/>
    <property type="project" value="TreeGrafter"/>
</dbReference>
<evidence type="ECO:0000256" key="8">
    <source>
        <dbReference type="SAM" id="MobiDB-lite"/>
    </source>
</evidence>
<reference evidence="9" key="1">
    <citation type="submission" date="2019-10" db="EMBL/GenBank/DDBJ databases">
        <authorList>
            <consortium name="DOE Joint Genome Institute"/>
            <person name="Kuo A."/>
            <person name="Miyauchi S."/>
            <person name="Kiss E."/>
            <person name="Drula E."/>
            <person name="Kohler A."/>
            <person name="Sanchez-Garcia M."/>
            <person name="Andreopoulos B."/>
            <person name="Barry K.W."/>
            <person name="Bonito G."/>
            <person name="Buee M."/>
            <person name="Carver A."/>
            <person name="Chen C."/>
            <person name="Cichocki N."/>
            <person name="Clum A."/>
            <person name="Culley D."/>
            <person name="Crous P.W."/>
            <person name="Fauchery L."/>
            <person name="Girlanda M."/>
            <person name="Hayes R."/>
            <person name="Keri Z."/>
            <person name="LaButti K."/>
            <person name="Lipzen A."/>
            <person name="Lombard V."/>
            <person name="Magnuson J."/>
            <person name="Maillard F."/>
            <person name="Morin E."/>
            <person name="Murat C."/>
            <person name="Nolan M."/>
            <person name="Ohm R."/>
            <person name="Pangilinan J."/>
            <person name="Pereira M."/>
            <person name="Perotto S."/>
            <person name="Peter M."/>
            <person name="Riley R."/>
            <person name="Sitrit Y."/>
            <person name="Stielow B."/>
            <person name="Szollosi G."/>
            <person name="Zifcakova L."/>
            <person name="Stursova M."/>
            <person name="Spatafora J.W."/>
            <person name="Tedersoo L."/>
            <person name="Vaario L.-M."/>
            <person name="Yamada A."/>
            <person name="Yan M."/>
            <person name="Wang P."/>
            <person name="Xu J."/>
            <person name="Bruns T."/>
            <person name="Baldrian P."/>
            <person name="Vilgalys R."/>
            <person name="Henrissat B."/>
            <person name="Grigoriev I.V."/>
            <person name="Hibbett D."/>
            <person name="Nagy L.G."/>
            <person name="Martin F.M."/>
        </authorList>
    </citation>
    <scope>NUCLEOTIDE SEQUENCE</scope>
    <source>
        <strain evidence="9">Prilba</strain>
    </source>
</reference>
<protein>
    <recommendedName>
        <fullName evidence="7">Serine/threonine-protein phosphatase 2A activator</fullName>
        <ecNumber evidence="7">5.2.1.8</ecNumber>
    </recommendedName>
    <alternativeName>
        <fullName evidence="7">Phosphotyrosyl phosphatase activator</fullName>
    </alternativeName>
</protein>
<comment type="caution">
    <text evidence="9">The sequence shown here is derived from an EMBL/GenBank/DDBJ whole genome shotgun (WGS) entry which is preliminary data.</text>
</comment>
<name>A0A9P5MPC2_9AGAM</name>
<dbReference type="Gene3D" id="1.20.120.1150">
    <property type="match status" value="1"/>
</dbReference>
<keyword evidence="5 7" id="KW-0697">Rotamase</keyword>
<comment type="similarity">
    <text evidence="3 7">Belongs to the PTPA-type PPIase family.</text>
</comment>
<evidence type="ECO:0000256" key="7">
    <source>
        <dbReference type="RuleBase" id="RU361210"/>
    </source>
</evidence>